<dbReference type="KEGG" id="gtn:GTNG_1217"/>
<dbReference type="HOGENOM" id="CLU_2806371_0_0_9"/>
<dbReference type="EMBL" id="CP000557">
    <property type="protein sequence ID" value="ABO66589.1"/>
    <property type="molecule type" value="Genomic_DNA"/>
</dbReference>
<organism evidence="1 2">
    <name type="scientific">Geobacillus thermodenitrificans (strain NG80-2)</name>
    <dbReference type="NCBI Taxonomy" id="420246"/>
    <lineage>
        <taxon>Bacteria</taxon>
        <taxon>Bacillati</taxon>
        <taxon>Bacillota</taxon>
        <taxon>Bacilli</taxon>
        <taxon>Bacillales</taxon>
        <taxon>Anoxybacillaceae</taxon>
        <taxon>Geobacillus</taxon>
    </lineage>
</organism>
<reference evidence="1 2" key="1">
    <citation type="journal article" date="2007" name="Proc. Natl. Acad. Sci. U.S.A.">
        <title>Genome and proteome of long-chain alkane degrading Geobacillus thermodenitrificans NG80-2 isolated from a deep-subsurface oil reservoir.</title>
        <authorList>
            <person name="Feng L."/>
            <person name="Wang W."/>
            <person name="Cheng J."/>
            <person name="Ren Y."/>
            <person name="Zhao G."/>
            <person name="Gao C."/>
            <person name="Tang Y."/>
            <person name="Liu X."/>
            <person name="Han W."/>
            <person name="Peng X."/>
            <person name="Liu R."/>
            <person name="Wang L."/>
        </authorList>
    </citation>
    <scope>NUCLEOTIDE SEQUENCE [LARGE SCALE GENOMIC DNA]</scope>
    <source>
        <strain evidence="1 2">NG80-2</strain>
    </source>
</reference>
<proteinExistence type="predicted"/>
<protein>
    <submittedName>
        <fullName evidence="1">Uncharacterized protein</fullName>
    </submittedName>
</protein>
<gene>
    <name evidence="1" type="ordered locus">GTNG_1217</name>
</gene>
<name>A4IMN5_GEOTN</name>
<accession>A4IMN5</accession>
<dbReference type="Proteomes" id="UP000001578">
    <property type="component" value="Chromosome"/>
</dbReference>
<dbReference type="AlphaFoldDB" id="A4IMN5"/>
<sequence>MFPHGNIRVNCICLIKSGRENGLDDPTATCRWQGAKTRKASSLWMIRTVPPLFASFRGERGFLMDGR</sequence>
<evidence type="ECO:0000313" key="1">
    <source>
        <dbReference type="EMBL" id="ABO66589.1"/>
    </source>
</evidence>
<evidence type="ECO:0000313" key="2">
    <source>
        <dbReference type="Proteomes" id="UP000001578"/>
    </source>
</evidence>